<evidence type="ECO:0000313" key="1">
    <source>
        <dbReference type="Proteomes" id="UP000504606"/>
    </source>
</evidence>
<protein>
    <submittedName>
        <fullName evidence="2">Uncharacterized protein LOC113214533</fullName>
    </submittedName>
</protein>
<organism evidence="1 2">
    <name type="scientific">Frankliniella occidentalis</name>
    <name type="common">Western flower thrips</name>
    <name type="synonym">Euthrips occidentalis</name>
    <dbReference type="NCBI Taxonomy" id="133901"/>
    <lineage>
        <taxon>Eukaryota</taxon>
        <taxon>Metazoa</taxon>
        <taxon>Ecdysozoa</taxon>
        <taxon>Arthropoda</taxon>
        <taxon>Hexapoda</taxon>
        <taxon>Insecta</taxon>
        <taxon>Pterygota</taxon>
        <taxon>Neoptera</taxon>
        <taxon>Paraneoptera</taxon>
        <taxon>Thysanoptera</taxon>
        <taxon>Terebrantia</taxon>
        <taxon>Thripoidea</taxon>
        <taxon>Thripidae</taxon>
        <taxon>Frankliniella</taxon>
    </lineage>
</organism>
<keyword evidence="1" id="KW-1185">Reference proteome</keyword>
<dbReference type="AlphaFoldDB" id="A0A6J1TA43"/>
<dbReference type="KEGG" id="foc:113214533"/>
<reference evidence="2" key="1">
    <citation type="submission" date="2025-08" db="UniProtKB">
        <authorList>
            <consortium name="RefSeq"/>
        </authorList>
    </citation>
    <scope>IDENTIFICATION</scope>
    <source>
        <tissue evidence="2">Whole organism</tissue>
    </source>
</reference>
<dbReference type="RefSeq" id="XP_026289697.1">
    <property type="nucleotide sequence ID" value="XM_026433912.2"/>
</dbReference>
<evidence type="ECO:0000313" key="2">
    <source>
        <dbReference type="RefSeq" id="XP_026289697.1"/>
    </source>
</evidence>
<gene>
    <name evidence="2" type="primary">LOC113214533</name>
</gene>
<accession>A0A6J1TA43</accession>
<sequence>MAPFRPSFNKICDSICGVQLQKAISTCHATRREFGNSSSSDRQTHRKRPWFIEIFRPRAAVGEARPPIEQCRKQRLLALEQCRREAGCESCADFWCDLAVVSTPPRTEPLVYHRSEAPPVPGPRPPPPQVLRCNHTTSCSDSWSPNLANVQALSKDKDKWTTQHKPYEGFTYCGVNLPAINF</sequence>
<dbReference type="Proteomes" id="UP000504606">
    <property type="component" value="Unplaced"/>
</dbReference>
<dbReference type="GeneID" id="113214533"/>
<name>A0A6J1TA43_FRAOC</name>
<proteinExistence type="predicted"/>